<protein>
    <submittedName>
        <fullName evidence="1">Uncharacterized protein</fullName>
    </submittedName>
</protein>
<dbReference type="Proteomes" id="UP000824469">
    <property type="component" value="Unassembled WGS sequence"/>
</dbReference>
<feature type="non-terminal residue" evidence="1">
    <location>
        <position position="81"/>
    </location>
</feature>
<name>A0AA38GN53_TAXCH</name>
<organism evidence="1 2">
    <name type="scientific">Taxus chinensis</name>
    <name type="common">Chinese yew</name>
    <name type="synonym">Taxus wallichiana var. chinensis</name>
    <dbReference type="NCBI Taxonomy" id="29808"/>
    <lineage>
        <taxon>Eukaryota</taxon>
        <taxon>Viridiplantae</taxon>
        <taxon>Streptophyta</taxon>
        <taxon>Embryophyta</taxon>
        <taxon>Tracheophyta</taxon>
        <taxon>Spermatophyta</taxon>
        <taxon>Pinopsida</taxon>
        <taxon>Pinidae</taxon>
        <taxon>Conifers II</taxon>
        <taxon>Cupressales</taxon>
        <taxon>Taxaceae</taxon>
        <taxon>Taxus</taxon>
    </lineage>
</organism>
<gene>
    <name evidence="1" type="ORF">KI387_005136</name>
</gene>
<dbReference type="EMBL" id="JAHRHJ020000002">
    <property type="protein sequence ID" value="KAH9324958.1"/>
    <property type="molecule type" value="Genomic_DNA"/>
</dbReference>
<comment type="caution">
    <text evidence="1">The sequence shown here is derived from an EMBL/GenBank/DDBJ whole genome shotgun (WGS) entry which is preliminary data.</text>
</comment>
<dbReference type="AlphaFoldDB" id="A0AA38GN53"/>
<reference evidence="1 2" key="1">
    <citation type="journal article" date="2021" name="Nat. Plants">
        <title>The Taxus genome provides insights into paclitaxel biosynthesis.</title>
        <authorList>
            <person name="Xiong X."/>
            <person name="Gou J."/>
            <person name="Liao Q."/>
            <person name="Li Y."/>
            <person name="Zhou Q."/>
            <person name="Bi G."/>
            <person name="Li C."/>
            <person name="Du R."/>
            <person name="Wang X."/>
            <person name="Sun T."/>
            <person name="Guo L."/>
            <person name="Liang H."/>
            <person name="Lu P."/>
            <person name="Wu Y."/>
            <person name="Zhang Z."/>
            <person name="Ro D.K."/>
            <person name="Shang Y."/>
            <person name="Huang S."/>
            <person name="Yan J."/>
        </authorList>
    </citation>
    <scope>NUCLEOTIDE SEQUENCE [LARGE SCALE GENOMIC DNA]</scope>
    <source>
        <strain evidence="1">Ta-2019</strain>
    </source>
</reference>
<keyword evidence="2" id="KW-1185">Reference proteome</keyword>
<proteinExistence type="predicted"/>
<evidence type="ECO:0000313" key="1">
    <source>
        <dbReference type="EMBL" id="KAH9324958.1"/>
    </source>
</evidence>
<accession>A0AA38GN53</accession>
<evidence type="ECO:0000313" key="2">
    <source>
        <dbReference type="Proteomes" id="UP000824469"/>
    </source>
</evidence>
<sequence length="81" mass="8494">MIVFDGGGAPRIYFEDGGDVTGVVVFRSKGGCLVETTDDLDNVDLDEEEAPKVGIIGGTKGVLVFGNEDDDFDKGGDVLLI</sequence>